<gene>
    <name evidence="5" type="ORF">H4219_002236</name>
</gene>
<dbReference type="Gene3D" id="1.25.40.10">
    <property type="entry name" value="Tetratricopeptide repeat domain"/>
    <property type="match status" value="2"/>
</dbReference>
<comment type="caution">
    <text evidence="5">The sequence shown here is derived from an EMBL/GenBank/DDBJ whole genome shotgun (WGS) entry which is preliminary data.</text>
</comment>
<dbReference type="PROSITE" id="PS50005">
    <property type="entry name" value="TPR"/>
    <property type="match status" value="2"/>
</dbReference>
<dbReference type="PANTHER" id="PTHR23083:SF464">
    <property type="entry name" value="TETRATRICOPEPTIDE REPEAT DOMAIN 7, ISOFORM A"/>
    <property type="match status" value="1"/>
</dbReference>
<sequence length="1042" mass="115276">MEKAGQWQKANDIYETTLGFYRQELDSKAVLVVPKTMSSHTEEIVNWADELLYRRCFVALKLGAHRETYQRLYDYLNHMANVTPPQFRIHRRIQASYTLIRAIPYAHRKGEYEPHGGPQNVPNAPFVPNSVRQELVLLHCEHTALLRVGFDFPAADTYNLPVLEAVDQAVSDWELIKANGPNDLVRLLQILYSASQFTFNSPRVFRHLINTLIRFGDWHEVKLALNTYIGLVQRQLETQGPNANDPKRTGSTPFDEKKEAPSPPPKNEDQESIHHIIQVIVAGSKVLLTAFNDGTESLRLHKFGTKLQQKYSDQIPKELVTQLHLWRGVTHGMLAANAEERDSRLEHHQKAINNLSIANTTEPDNPEILIQLAFQHASGGRDISVAFKLAKRAVNLDQSNLRAWHLLVLLITARKDYVGALQACELAFKRASQWYSIDKEVQKSSGQQQQQQQNKKGRLSKSGSGPLENNSNGDQVENDSLTMAKHRHTRSASLGGSSSAPLKTGPVEEGIDYLSLKLTYSFIKREVDGPESSLRTHAHLFLLYGRLVGALQQLTLDDASYAILMVSSTMPLPNLNSKTSRRNSFTGLSLGVSGEDGALGGDIKKSVPSYRSAGKGIAQSLAQSIKSGRGIIKSLSGKERNDERTAVSIAGTEKKKFSRRFRQSMHAFGIHGRRNSHGGTTTTPGIADSLAASNPNIAQGGNLSCPSPFRDGSANALSQSVDHLCTNASTLSLQYRNQGLATASLVDQASSVSLPQEYNVYYRPTITRSRLRKEQSTNLLCDLWLFSATCFIQLEQYEDALQAIEEASTANPKSPAVFSTRGQVYLKQQRHDEATAEFNAAFSISPGEPESTMGLARTRCECGSKEAAAGLLISLTSGKGWNNPEAWYWLGVIERKLAEDMSASAPESVHISKPQQQLQYHHQAPSSPPRSPPPSQSHHNAGSGDPSTSAPGVGGGSNDMMNGLVNNTTTIFQIPIQTYKPSDNSSSEDLSPIDPSNQKQPQQRRQKTLNPGWNRAKEFMAYALDMEQTQPVRDFECLPHLL</sequence>
<feature type="region of interest" description="Disordered" evidence="4">
    <location>
        <begin position="904"/>
        <end position="964"/>
    </location>
</feature>
<comment type="function">
    <text evidence="1">Involved in endocytosis.</text>
</comment>
<comment type="similarity">
    <text evidence="2">Belongs to the YPP1 family.</text>
</comment>
<keyword evidence="3" id="KW-0802">TPR repeat</keyword>
<feature type="region of interest" description="Disordered" evidence="4">
    <location>
        <begin position="442"/>
        <end position="477"/>
    </location>
</feature>
<evidence type="ECO:0000256" key="2">
    <source>
        <dbReference type="ARBA" id="ARBA00038251"/>
    </source>
</evidence>
<evidence type="ECO:0000256" key="3">
    <source>
        <dbReference type="PROSITE-ProRule" id="PRU00339"/>
    </source>
</evidence>
<organism evidence="5 6">
    <name type="scientific">Mycoemilia scoparia</name>
    <dbReference type="NCBI Taxonomy" id="417184"/>
    <lineage>
        <taxon>Eukaryota</taxon>
        <taxon>Fungi</taxon>
        <taxon>Fungi incertae sedis</taxon>
        <taxon>Zoopagomycota</taxon>
        <taxon>Kickxellomycotina</taxon>
        <taxon>Kickxellomycetes</taxon>
        <taxon>Kickxellales</taxon>
        <taxon>Kickxellaceae</taxon>
        <taxon>Mycoemilia</taxon>
    </lineage>
</organism>
<dbReference type="InterPro" id="IPR011990">
    <property type="entry name" value="TPR-like_helical_dom_sf"/>
</dbReference>
<protein>
    <submittedName>
        <fullName evidence="5">Uncharacterized protein</fullName>
    </submittedName>
</protein>
<feature type="repeat" description="TPR" evidence="3">
    <location>
        <begin position="815"/>
        <end position="848"/>
    </location>
</feature>
<feature type="compositionally biased region" description="Polar residues" evidence="4">
    <location>
        <begin position="979"/>
        <end position="1001"/>
    </location>
</feature>
<evidence type="ECO:0000313" key="5">
    <source>
        <dbReference type="EMBL" id="KAJ1919081.1"/>
    </source>
</evidence>
<feature type="compositionally biased region" description="Pro residues" evidence="4">
    <location>
        <begin position="926"/>
        <end position="935"/>
    </location>
</feature>
<dbReference type="SMART" id="SM00028">
    <property type="entry name" value="TPR"/>
    <property type="match status" value="2"/>
</dbReference>
<feature type="compositionally biased region" description="Basic and acidic residues" evidence="4">
    <location>
        <begin position="254"/>
        <end position="270"/>
    </location>
</feature>
<feature type="region of interest" description="Disordered" evidence="4">
    <location>
        <begin position="979"/>
        <end position="1012"/>
    </location>
</feature>
<dbReference type="InterPro" id="IPR051722">
    <property type="entry name" value="Endocytosis_PI4K-reg_protein"/>
</dbReference>
<feature type="repeat" description="TPR" evidence="3">
    <location>
        <begin position="781"/>
        <end position="814"/>
    </location>
</feature>
<keyword evidence="6" id="KW-1185">Reference proteome</keyword>
<feature type="compositionally biased region" description="Polar residues" evidence="4">
    <location>
        <begin position="461"/>
        <end position="477"/>
    </location>
</feature>
<dbReference type="InterPro" id="IPR019734">
    <property type="entry name" value="TPR_rpt"/>
</dbReference>
<accession>A0A9W8A3Y6</accession>
<feature type="region of interest" description="Disordered" evidence="4">
    <location>
        <begin position="239"/>
        <end position="270"/>
    </location>
</feature>
<dbReference type="OrthoDB" id="29013at2759"/>
<dbReference type="EMBL" id="JANBPU010000033">
    <property type="protein sequence ID" value="KAJ1919081.1"/>
    <property type="molecule type" value="Genomic_DNA"/>
</dbReference>
<reference evidence="5" key="1">
    <citation type="submission" date="2022-07" db="EMBL/GenBank/DDBJ databases">
        <title>Phylogenomic reconstructions and comparative analyses of Kickxellomycotina fungi.</title>
        <authorList>
            <person name="Reynolds N.K."/>
            <person name="Stajich J.E."/>
            <person name="Barry K."/>
            <person name="Grigoriev I.V."/>
            <person name="Crous P."/>
            <person name="Smith M.E."/>
        </authorList>
    </citation>
    <scope>NUCLEOTIDE SEQUENCE</scope>
    <source>
        <strain evidence="5">NBRC 100468</strain>
    </source>
</reference>
<proteinExistence type="inferred from homology"/>
<dbReference type="Pfam" id="PF13432">
    <property type="entry name" value="TPR_16"/>
    <property type="match status" value="1"/>
</dbReference>
<dbReference type="PANTHER" id="PTHR23083">
    <property type="entry name" value="TETRATRICOPEPTIDE REPEAT PROTEIN, TPR"/>
    <property type="match status" value="1"/>
</dbReference>
<evidence type="ECO:0000256" key="1">
    <source>
        <dbReference type="ARBA" id="ARBA00002550"/>
    </source>
</evidence>
<evidence type="ECO:0000256" key="4">
    <source>
        <dbReference type="SAM" id="MobiDB-lite"/>
    </source>
</evidence>
<name>A0A9W8A3Y6_9FUNG</name>
<dbReference type="Proteomes" id="UP001150538">
    <property type="component" value="Unassembled WGS sequence"/>
</dbReference>
<dbReference type="SUPFAM" id="SSF48452">
    <property type="entry name" value="TPR-like"/>
    <property type="match status" value="2"/>
</dbReference>
<dbReference type="AlphaFoldDB" id="A0A9W8A3Y6"/>
<evidence type="ECO:0000313" key="6">
    <source>
        <dbReference type="Proteomes" id="UP001150538"/>
    </source>
</evidence>